<keyword evidence="5" id="KW-0378">Hydrolase</keyword>
<gene>
    <name evidence="9" type="ordered locus">Daud_0480</name>
</gene>
<keyword evidence="4" id="KW-0677">Repeat</keyword>
<dbReference type="RefSeq" id="WP_012301615.1">
    <property type="nucleotide sequence ID" value="NC_010424.1"/>
</dbReference>
<keyword evidence="6" id="KW-0788">Thiol protease</keyword>
<dbReference type="Gene3D" id="3.90.1720.10">
    <property type="entry name" value="endopeptidase domain like (from Nostoc punctiforme)"/>
    <property type="match status" value="1"/>
</dbReference>
<dbReference type="Proteomes" id="UP000008544">
    <property type="component" value="Chromosome"/>
</dbReference>
<dbReference type="InterPro" id="IPR051202">
    <property type="entry name" value="Peptidase_C40"/>
</dbReference>
<dbReference type="KEGG" id="dau:Daud_0480"/>
<keyword evidence="2" id="KW-0645">Protease</keyword>
<evidence type="ECO:0000256" key="6">
    <source>
        <dbReference type="ARBA" id="ARBA00022807"/>
    </source>
</evidence>
<evidence type="ECO:0000313" key="9">
    <source>
        <dbReference type="EMBL" id="ACA59026.1"/>
    </source>
</evidence>
<proteinExistence type="inferred from homology"/>
<dbReference type="PROSITE" id="PS51935">
    <property type="entry name" value="NLPC_P60"/>
    <property type="match status" value="1"/>
</dbReference>
<dbReference type="InterPro" id="IPR038765">
    <property type="entry name" value="Papain-like_cys_pep_sf"/>
</dbReference>
<dbReference type="InterPro" id="IPR018392">
    <property type="entry name" value="LysM"/>
</dbReference>
<evidence type="ECO:0000259" key="8">
    <source>
        <dbReference type="PROSITE" id="PS51935"/>
    </source>
</evidence>
<dbReference type="PANTHER" id="PTHR47053">
    <property type="entry name" value="MUREIN DD-ENDOPEPTIDASE MEPH-RELATED"/>
    <property type="match status" value="1"/>
</dbReference>
<organism evidence="9 10">
    <name type="scientific">Desulforudis audaxviator (strain MP104C)</name>
    <dbReference type="NCBI Taxonomy" id="477974"/>
    <lineage>
        <taxon>Bacteria</taxon>
        <taxon>Bacillati</taxon>
        <taxon>Bacillota</taxon>
        <taxon>Clostridia</taxon>
        <taxon>Thermoanaerobacterales</taxon>
        <taxon>Candidatus Desulforudaceae</taxon>
        <taxon>Candidatus Desulforudis</taxon>
    </lineage>
</organism>
<dbReference type="MEROPS" id="C40.006"/>
<dbReference type="Pfam" id="PF01476">
    <property type="entry name" value="LysM"/>
    <property type="match status" value="2"/>
</dbReference>
<dbReference type="SMART" id="SM00257">
    <property type="entry name" value="LysM"/>
    <property type="match status" value="2"/>
</dbReference>
<dbReference type="PROSITE" id="PS51782">
    <property type="entry name" value="LYSM"/>
    <property type="match status" value="2"/>
</dbReference>
<dbReference type="CAZy" id="CBM50">
    <property type="family name" value="Carbohydrate-Binding Module Family 50"/>
</dbReference>
<protein>
    <submittedName>
        <fullName evidence="9">NLP/P60 protein</fullName>
    </submittedName>
</protein>
<dbReference type="EMBL" id="CP000860">
    <property type="protein sequence ID" value="ACA59026.1"/>
    <property type="molecule type" value="Genomic_DNA"/>
</dbReference>
<evidence type="ECO:0000256" key="1">
    <source>
        <dbReference type="ARBA" id="ARBA00007074"/>
    </source>
</evidence>
<dbReference type="HOGENOM" id="CLU_016043_1_1_9"/>
<feature type="domain" description="NlpC/P60" evidence="8">
    <location>
        <begin position="162"/>
        <end position="284"/>
    </location>
</feature>
<dbReference type="Pfam" id="PF00877">
    <property type="entry name" value="NLPC_P60"/>
    <property type="match status" value="1"/>
</dbReference>
<accession>B1I1S4</accession>
<evidence type="ECO:0000313" key="10">
    <source>
        <dbReference type="Proteomes" id="UP000008544"/>
    </source>
</evidence>
<dbReference type="eggNOG" id="COG1388">
    <property type="taxonomic scope" value="Bacteria"/>
</dbReference>
<reference evidence="9 10" key="2">
    <citation type="journal article" date="2008" name="Science">
        <title>Environmental genomics reveals a single-species ecosystem deep within Earth.</title>
        <authorList>
            <person name="Chivian D."/>
            <person name="Brodie E.L."/>
            <person name="Alm E.J."/>
            <person name="Culley D.E."/>
            <person name="Dehal P.S."/>
            <person name="Desantis T.Z."/>
            <person name="Gihring T.M."/>
            <person name="Lapidus A."/>
            <person name="Lin L.H."/>
            <person name="Lowry S.R."/>
            <person name="Moser D.P."/>
            <person name="Richardson P.M."/>
            <person name="Southam G."/>
            <person name="Wanger G."/>
            <person name="Pratt L.M."/>
            <person name="Andersen G.L."/>
            <person name="Hazen T.C."/>
            <person name="Brockman F.J."/>
            <person name="Arkin A.P."/>
            <person name="Onstott T.C."/>
        </authorList>
    </citation>
    <scope>NUCLEOTIDE SEQUENCE [LARGE SCALE GENOMIC DNA]</scope>
    <source>
        <strain evidence="9 10">MP104C</strain>
    </source>
</reference>
<evidence type="ECO:0000256" key="2">
    <source>
        <dbReference type="ARBA" id="ARBA00022670"/>
    </source>
</evidence>
<dbReference type="STRING" id="477974.Daud_0480"/>
<name>B1I1S4_DESAP</name>
<sequence>MTGLPFAGVETVAPAAATQPQTHYIVKSGDSLWTIARRLGTSVAALKRANNLRSDLIFPNQVLVIPVTAVSAPAAPAAAASPAEAQNDAAEKIPPINEYTVQAGDTLWSIAQKLGVDPGALKRANNVQNDFLEIGQALIIPEPGAGTPASHRVPNPMPSRSGDRMQIILDYARTLEGHPYRWGGNSPGGFDCSGFVYHVFEHHGISLPRTSYAMFGVGTPVSRSELCPGDLVFFTTYRAGASHVGIFYGNEMFLHGSSAGGAVIWTSLDTPYYSARFLGGRRVLP</sequence>
<dbReference type="CDD" id="cd00118">
    <property type="entry name" value="LysM"/>
    <property type="match status" value="2"/>
</dbReference>
<dbReference type="InterPro" id="IPR036779">
    <property type="entry name" value="LysM_dom_sf"/>
</dbReference>
<keyword evidence="3" id="KW-0732">Signal</keyword>
<dbReference type="AlphaFoldDB" id="B1I1S4"/>
<evidence type="ECO:0000256" key="5">
    <source>
        <dbReference type="ARBA" id="ARBA00022801"/>
    </source>
</evidence>
<feature type="domain" description="LysM" evidence="7">
    <location>
        <begin position="97"/>
        <end position="140"/>
    </location>
</feature>
<evidence type="ECO:0000259" key="7">
    <source>
        <dbReference type="PROSITE" id="PS51782"/>
    </source>
</evidence>
<dbReference type="eggNOG" id="COG0791">
    <property type="taxonomic scope" value="Bacteria"/>
</dbReference>
<dbReference type="Gene3D" id="3.10.350.10">
    <property type="entry name" value="LysM domain"/>
    <property type="match status" value="2"/>
</dbReference>
<dbReference type="GO" id="GO:0006508">
    <property type="term" value="P:proteolysis"/>
    <property type="evidence" value="ECO:0007669"/>
    <property type="project" value="UniProtKB-KW"/>
</dbReference>
<dbReference type="PANTHER" id="PTHR47053:SF1">
    <property type="entry name" value="MUREIN DD-ENDOPEPTIDASE MEPH-RELATED"/>
    <property type="match status" value="1"/>
</dbReference>
<keyword evidence="10" id="KW-1185">Reference proteome</keyword>
<feature type="domain" description="LysM" evidence="7">
    <location>
        <begin position="22"/>
        <end position="65"/>
    </location>
</feature>
<reference evidence="10" key="1">
    <citation type="submission" date="2007-10" db="EMBL/GenBank/DDBJ databases">
        <title>Complete sequence of chromosome of Desulforudis audaxviator MP104C.</title>
        <authorList>
            <person name="Copeland A."/>
            <person name="Lucas S."/>
            <person name="Lapidus A."/>
            <person name="Barry K."/>
            <person name="Glavina del Rio T."/>
            <person name="Dalin E."/>
            <person name="Tice H."/>
            <person name="Bruce D."/>
            <person name="Pitluck S."/>
            <person name="Lowry S.R."/>
            <person name="Larimer F."/>
            <person name="Land M.L."/>
            <person name="Hauser L."/>
            <person name="Kyrpides N."/>
            <person name="Ivanova N.N."/>
            <person name="Richardson P."/>
        </authorList>
    </citation>
    <scope>NUCLEOTIDE SEQUENCE [LARGE SCALE GENOMIC DNA]</scope>
    <source>
        <strain evidence="10">MP104C</strain>
    </source>
</reference>
<dbReference type="InterPro" id="IPR000064">
    <property type="entry name" value="NLP_P60_dom"/>
</dbReference>
<dbReference type="SUPFAM" id="SSF54106">
    <property type="entry name" value="LysM domain"/>
    <property type="match status" value="2"/>
</dbReference>
<dbReference type="GO" id="GO:0008234">
    <property type="term" value="F:cysteine-type peptidase activity"/>
    <property type="evidence" value="ECO:0007669"/>
    <property type="project" value="UniProtKB-KW"/>
</dbReference>
<dbReference type="SUPFAM" id="SSF54001">
    <property type="entry name" value="Cysteine proteinases"/>
    <property type="match status" value="1"/>
</dbReference>
<evidence type="ECO:0000256" key="4">
    <source>
        <dbReference type="ARBA" id="ARBA00022737"/>
    </source>
</evidence>
<comment type="similarity">
    <text evidence="1">Belongs to the peptidase C40 family.</text>
</comment>
<evidence type="ECO:0000256" key="3">
    <source>
        <dbReference type="ARBA" id="ARBA00022729"/>
    </source>
</evidence>